<dbReference type="InterPro" id="IPR019533">
    <property type="entry name" value="Peptidase_S26"/>
</dbReference>
<evidence type="ECO:0000256" key="5">
    <source>
        <dbReference type="ARBA" id="ARBA00022670"/>
    </source>
</evidence>
<dbReference type="GO" id="GO:0009003">
    <property type="term" value="F:signal peptidase activity"/>
    <property type="evidence" value="ECO:0007669"/>
    <property type="project" value="UniProtKB-EC"/>
</dbReference>
<evidence type="ECO:0000256" key="8">
    <source>
        <dbReference type="RuleBase" id="RU003993"/>
    </source>
</evidence>
<evidence type="ECO:0000256" key="4">
    <source>
        <dbReference type="ARBA" id="ARBA00013208"/>
    </source>
</evidence>
<sequence length="175" mass="19606">MSLGQLLLNWLKTTAVTIGAALLLFHFVFTLSPVQGHSMEPTLREKQWVFVNKTAYWFHAPRAGDIVILKGAIGGLAGKQYLVKRIIGEPGDRIEISGGKLYRNGLRLDEPYTDTLIEDPSYGPIVVEDGHYFVMGDNRHLLASLDSRIFQAVPAELITGRADLIVWPMREFELL</sequence>
<dbReference type="PRINTS" id="PR00727">
    <property type="entry name" value="LEADERPTASE"/>
</dbReference>
<dbReference type="AlphaFoldDB" id="A0A3A1VHP0"/>
<dbReference type="GO" id="GO:0004252">
    <property type="term" value="F:serine-type endopeptidase activity"/>
    <property type="evidence" value="ECO:0007669"/>
    <property type="project" value="InterPro"/>
</dbReference>
<comment type="catalytic activity">
    <reaction evidence="1 8">
        <text>Cleavage of hydrophobic, N-terminal signal or leader sequences from secreted and periplasmic proteins.</text>
        <dbReference type="EC" id="3.4.21.89"/>
    </reaction>
</comment>
<dbReference type="OrthoDB" id="9802919at2"/>
<dbReference type="Pfam" id="PF10502">
    <property type="entry name" value="Peptidase_S26"/>
    <property type="match status" value="1"/>
</dbReference>
<gene>
    <name evidence="11" type="primary">lepB</name>
    <name evidence="11" type="ORF">D3P08_02510</name>
</gene>
<reference evidence="11 12" key="1">
    <citation type="submission" date="2018-09" db="EMBL/GenBank/DDBJ databases">
        <title>Paenibacillus aracenensis nov. sp. isolated from a cave in southern Spain.</title>
        <authorList>
            <person name="Jurado V."/>
            <person name="Gutierrez-Patricio S."/>
            <person name="Gonzalez-Pimentel J.L."/>
            <person name="Miller A.Z."/>
            <person name="Laiz L."/>
            <person name="Saiz-Jimenez C."/>
        </authorList>
    </citation>
    <scope>NUCLEOTIDE SEQUENCE [LARGE SCALE GENOMIC DNA]</scope>
    <source>
        <strain evidence="11 12">DSM 22867</strain>
    </source>
</reference>
<keyword evidence="12" id="KW-1185">Reference proteome</keyword>
<protein>
    <recommendedName>
        <fullName evidence="4 8">Signal peptidase I</fullName>
        <ecNumber evidence="4 8">3.4.21.89</ecNumber>
    </recommendedName>
</protein>
<evidence type="ECO:0000256" key="3">
    <source>
        <dbReference type="ARBA" id="ARBA00009370"/>
    </source>
</evidence>
<dbReference type="PANTHER" id="PTHR43390">
    <property type="entry name" value="SIGNAL PEPTIDASE I"/>
    <property type="match status" value="1"/>
</dbReference>
<dbReference type="InterPro" id="IPR019756">
    <property type="entry name" value="Pept_S26A_signal_pept_1_Ser-AS"/>
</dbReference>
<keyword evidence="6 8" id="KW-0378">Hydrolase</keyword>
<dbReference type="NCBIfam" id="TIGR02227">
    <property type="entry name" value="sigpep_I_bact"/>
    <property type="match status" value="1"/>
</dbReference>
<comment type="subcellular location">
    <subcellularLocation>
        <location evidence="2">Cell membrane</location>
        <topology evidence="2">Single-pass type II membrane protein</topology>
    </subcellularLocation>
    <subcellularLocation>
        <location evidence="9">Membrane</location>
        <topology evidence="9">Single-pass type II membrane protein</topology>
    </subcellularLocation>
</comment>
<dbReference type="SUPFAM" id="SSF51306">
    <property type="entry name" value="LexA/Signal peptidase"/>
    <property type="match status" value="1"/>
</dbReference>
<comment type="caution">
    <text evidence="11">The sequence shown here is derived from an EMBL/GenBank/DDBJ whole genome shotgun (WGS) entry which is preliminary data.</text>
</comment>
<evidence type="ECO:0000256" key="6">
    <source>
        <dbReference type="ARBA" id="ARBA00022801"/>
    </source>
</evidence>
<dbReference type="InterPro" id="IPR036286">
    <property type="entry name" value="LexA/Signal_pep-like_sf"/>
</dbReference>
<evidence type="ECO:0000259" key="10">
    <source>
        <dbReference type="Pfam" id="PF10502"/>
    </source>
</evidence>
<accession>A0A3A1VHP0</accession>
<dbReference type="CDD" id="cd06530">
    <property type="entry name" value="S26_SPase_I"/>
    <property type="match status" value="1"/>
</dbReference>
<dbReference type="GO" id="GO:0006465">
    <property type="term" value="P:signal peptide processing"/>
    <property type="evidence" value="ECO:0007669"/>
    <property type="project" value="InterPro"/>
</dbReference>
<keyword evidence="5 8" id="KW-0645">Protease</keyword>
<organism evidence="11 12">
    <name type="scientific">Paenibacillus nanensis</name>
    <dbReference type="NCBI Taxonomy" id="393251"/>
    <lineage>
        <taxon>Bacteria</taxon>
        <taxon>Bacillati</taxon>
        <taxon>Bacillota</taxon>
        <taxon>Bacilli</taxon>
        <taxon>Bacillales</taxon>
        <taxon>Paenibacillaceae</taxon>
        <taxon>Paenibacillus</taxon>
    </lineage>
</organism>
<dbReference type="InterPro" id="IPR000223">
    <property type="entry name" value="Pept_S26A_signal_pept_1"/>
</dbReference>
<dbReference type="PROSITE" id="PS00501">
    <property type="entry name" value="SPASE_I_1"/>
    <property type="match status" value="1"/>
</dbReference>
<name>A0A3A1VHP0_9BACL</name>
<dbReference type="EMBL" id="QXQA01000001">
    <property type="protein sequence ID" value="RIX60448.1"/>
    <property type="molecule type" value="Genomic_DNA"/>
</dbReference>
<dbReference type="Gene3D" id="2.10.109.10">
    <property type="entry name" value="Umud Fragment, subunit A"/>
    <property type="match status" value="1"/>
</dbReference>
<feature type="domain" description="Peptidase S26" evidence="10">
    <location>
        <begin position="8"/>
        <end position="167"/>
    </location>
</feature>
<evidence type="ECO:0000256" key="2">
    <source>
        <dbReference type="ARBA" id="ARBA00004401"/>
    </source>
</evidence>
<dbReference type="RefSeq" id="WP_119597823.1">
    <property type="nucleotide sequence ID" value="NZ_QXQA01000001.1"/>
</dbReference>
<dbReference type="PANTHER" id="PTHR43390:SF1">
    <property type="entry name" value="CHLOROPLAST PROCESSING PEPTIDASE"/>
    <property type="match status" value="1"/>
</dbReference>
<evidence type="ECO:0000313" key="11">
    <source>
        <dbReference type="EMBL" id="RIX60448.1"/>
    </source>
</evidence>
<feature type="active site" evidence="7">
    <location>
        <position position="38"/>
    </location>
</feature>
<dbReference type="PROSITE" id="PS00760">
    <property type="entry name" value="SPASE_I_2"/>
    <property type="match status" value="1"/>
</dbReference>
<evidence type="ECO:0000256" key="7">
    <source>
        <dbReference type="PIRSR" id="PIRSR600223-1"/>
    </source>
</evidence>
<evidence type="ECO:0000313" key="12">
    <source>
        <dbReference type="Proteomes" id="UP000266482"/>
    </source>
</evidence>
<feature type="active site" evidence="7">
    <location>
        <position position="84"/>
    </location>
</feature>
<evidence type="ECO:0000256" key="9">
    <source>
        <dbReference type="RuleBase" id="RU362042"/>
    </source>
</evidence>
<dbReference type="GO" id="GO:0005886">
    <property type="term" value="C:plasma membrane"/>
    <property type="evidence" value="ECO:0007669"/>
    <property type="project" value="UniProtKB-SubCell"/>
</dbReference>
<dbReference type="Proteomes" id="UP000266482">
    <property type="component" value="Unassembled WGS sequence"/>
</dbReference>
<proteinExistence type="inferred from homology"/>
<dbReference type="EC" id="3.4.21.89" evidence="4 8"/>
<evidence type="ECO:0000256" key="1">
    <source>
        <dbReference type="ARBA" id="ARBA00000677"/>
    </source>
</evidence>
<comment type="similarity">
    <text evidence="3 9">Belongs to the peptidase S26 family.</text>
</comment>
<dbReference type="InterPro" id="IPR019757">
    <property type="entry name" value="Pept_S26A_signal_pept_1_Lys-AS"/>
</dbReference>